<evidence type="ECO:0000313" key="3">
    <source>
        <dbReference type="EMBL" id="SCY00524.1"/>
    </source>
</evidence>
<reference evidence="3 5" key="3">
    <citation type="submission" date="2016-10" db="EMBL/GenBank/DDBJ databases">
        <authorList>
            <person name="Varghese N."/>
            <person name="Submissions S."/>
        </authorList>
    </citation>
    <scope>NUCLEOTIDE SEQUENCE [LARGE SCALE GENOMIC DNA]</scope>
    <source>
        <strain evidence="3 5">ATCC 33218</strain>
    </source>
</reference>
<evidence type="ECO:0000313" key="5">
    <source>
        <dbReference type="Proteomes" id="UP000182998"/>
    </source>
</evidence>
<reference evidence="2" key="1">
    <citation type="submission" date="2014-09" db="EMBL/GenBank/DDBJ databases">
        <authorList>
            <person name="GOMEZ-VALERO Laura"/>
        </authorList>
    </citation>
    <scope>NUCLEOTIDE SEQUENCE</scope>
    <source>
        <strain evidence="2">ATCC33218</strain>
    </source>
</reference>
<reference evidence="4" key="2">
    <citation type="submission" date="2014-09" db="EMBL/GenBank/DDBJ databases">
        <authorList>
            <person name="Gomez-Valero L."/>
        </authorList>
    </citation>
    <scope>NUCLEOTIDE SEQUENCE [LARGE SCALE GENOMIC DNA]</scope>
    <source>
        <strain evidence="4">ATCC33218</strain>
    </source>
</reference>
<keyword evidence="1" id="KW-1133">Transmembrane helix</keyword>
<sequence>MFSYNRFWHFWYTLNNRNYSRMFGGALIFGLLLLVAFSFAFPMISLPVWGMAGLIIAPALVVASVTYLFTKLSDFFYNRQNQKLEALKREPISEENQLFNDQVDLYLNRRVVCPPQLLAGELLTFPQVKNPLKNAKQVERPFTVDTDEELTVTPNEKTGHNRNPSYKVRGGTGEIFLKETAAIDALSEVSAREMAELMGFRDLIPANTVTRKPEELELQGQVPSETLMTSKQSVAHFIDEENRARTEENEAHTPIKNTPGVQNAVAKFILNMKMAAYKRIQAKEGRELKLLYMQEKVPEATDGLKVYEDLFSAGGPAQPALLSFLGGESGRVRFERARQTIEQIDLDSFQDNFLLQIILGSQDCNPGNTLFTTVEGPRGTTKQKIHSIDHERIMPEDNYNITKSIPMMNGSKFTGNPERPIENVFPIRLWLAGLPQAEVPFSKEMIYKTLANLDPDRLLEYHRQKKLFSPAAVGAQLERVNLIRSLFEEEMKKDKPTLTPRELFLRLVNNHPSYCFLKQQQKLSDFTTFMLLGFVPENADWSLVRHPLQTWGIWARAIEVQQRVRQMQEETALAQFNNLLNTDAGHQPNIDDRLFSDESFATSSAPRFFFFAAATGQKENEKVNKRALDALDEIAETCRSRACGS</sequence>
<dbReference type="EMBL" id="LN614830">
    <property type="protein sequence ID" value="CEG59395.1"/>
    <property type="molecule type" value="Genomic_DNA"/>
</dbReference>
<dbReference type="KEGG" id="tmc:LMI_0020"/>
<feature type="transmembrane region" description="Helical" evidence="1">
    <location>
        <begin position="48"/>
        <end position="69"/>
    </location>
</feature>
<name>A0A098GBQ4_LEGMI</name>
<evidence type="ECO:0000256" key="1">
    <source>
        <dbReference type="SAM" id="Phobius"/>
    </source>
</evidence>
<dbReference type="Proteomes" id="UP000032414">
    <property type="component" value="Chromosome I"/>
</dbReference>
<dbReference type="RefSeq" id="WP_045097992.1">
    <property type="nucleotide sequence ID" value="NZ_CP020614.1"/>
</dbReference>
<dbReference type="AlphaFoldDB" id="A0A098GBQ4"/>
<dbReference type="EMBL" id="FMVN01000003">
    <property type="protein sequence ID" value="SCY00524.1"/>
    <property type="molecule type" value="Genomic_DNA"/>
</dbReference>
<keyword evidence="5" id="KW-1185">Reference proteome</keyword>
<keyword evidence="1" id="KW-0812">Transmembrane</keyword>
<accession>A0A098GBQ4</accession>
<dbReference type="Proteomes" id="UP000182998">
    <property type="component" value="Unassembled WGS sequence"/>
</dbReference>
<evidence type="ECO:0000313" key="2">
    <source>
        <dbReference type="EMBL" id="CEG59395.1"/>
    </source>
</evidence>
<dbReference type="HOGENOM" id="CLU_424468_0_0_6"/>
<dbReference type="OrthoDB" id="5657107at2"/>
<proteinExistence type="predicted"/>
<protein>
    <submittedName>
        <fullName evidence="2">Uncharacterized protein</fullName>
    </submittedName>
</protein>
<dbReference type="PATRIC" id="fig|451.8.peg.994"/>
<evidence type="ECO:0000313" key="4">
    <source>
        <dbReference type="Proteomes" id="UP000032414"/>
    </source>
</evidence>
<keyword evidence="1" id="KW-0472">Membrane</keyword>
<organism evidence="2 4">
    <name type="scientific">Legionella micdadei</name>
    <name type="common">Tatlockia micdadei</name>
    <dbReference type="NCBI Taxonomy" id="451"/>
    <lineage>
        <taxon>Bacteria</taxon>
        <taxon>Pseudomonadati</taxon>
        <taxon>Pseudomonadota</taxon>
        <taxon>Gammaproteobacteria</taxon>
        <taxon>Legionellales</taxon>
        <taxon>Legionellaceae</taxon>
        <taxon>Legionella</taxon>
    </lineage>
</organism>
<gene>
    <name evidence="2" type="ORF">LMI_0020</name>
    <name evidence="3" type="ORF">SAMN02982997_00579</name>
</gene>